<evidence type="ECO:0000256" key="10">
    <source>
        <dbReference type="ARBA" id="ARBA00023154"/>
    </source>
</evidence>
<evidence type="ECO:0000256" key="11">
    <source>
        <dbReference type="ARBA" id="ARBA00047872"/>
    </source>
</evidence>
<feature type="coiled-coil region" evidence="15">
    <location>
        <begin position="311"/>
        <end position="341"/>
    </location>
</feature>
<dbReference type="PROSITE" id="PS00324">
    <property type="entry name" value="ASPARTOKINASE"/>
    <property type="match status" value="1"/>
</dbReference>
<dbReference type="InterPro" id="IPR001048">
    <property type="entry name" value="Asp/Glu/Uridylate_kinase"/>
</dbReference>
<gene>
    <name evidence="17" type="ORF">JW984_16075</name>
</gene>
<dbReference type="PROSITE" id="PS51671">
    <property type="entry name" value="ACT"/>
    <property type="match status" value="1"/>
</dbReference>
<feature type="binding site" evidence="12">
    <location>
        <position position="47"/>
    </location>
    <ligand>
        <name>substrate</name>
    </ligand>
</feature>
<evidence type="ECO:0000256" key="1">
    <source>
        <dbReference type="ARBA" id="ARBA00004766"/>
    </source>
</evidence>
<feature type="binding site" evidence="12">
    <location>
        <begin position="7"/>
        <end position="10"/>
    </location>
    <ligand>
        <name>ATP</name>
        <dbReference type="ChEBI" id="CHEBI:30616"/>
    </ligand>
</feature>
<dbReference type="NCBIfam" id="NF005155">
    <property type="entry name" value="PRK06635.1-4"/>
    <property type="match status" value="1"/>
</dbReference>
<proteinExistence type="inferred from homology"/>
<dbReference type="GO" id="GO:0005524">
    <property type="term" value="F:ATP binding"/>
    <property type="evidence" value="ECO:0007669"/>
    <property type="project" value="UniProtKB-KW"/>
</dbReference>
<protein>
    <recommendedName>
        <fullName evidence="13">Aspartokinase</fullName>
        <ecNumber evidence="13">2.7.2.4</ecNumber>
    </recommendedName>
</protein>
<feature type="binding site" evidence="12">
    <location>
        <position position="179"/>
    </location>
    <ligand>
        <name>ATP</name>
        <dbReference type="ChEBI" id="CHEBI:30616"/>
    </ligand>
</feature>
<evidence type="ECO:0000256" key="3">
    <source>
        <dbReference type="ARBA" id="ARBA00005139"/>
    </source>
</evidence>
<dbReference type="FunFam" id="3.40.1160.10:FF:000002">
    <property type="entry name" value="Aspartokinase"/>
    <property type="match status" value="1"/>
</dbReference>
<evidence type="ECO:0000313" key="17">
    <source>
        <dbReference type="EMBL" id="MBN1574716.1"/>
    </source>
</evidence>
<dbReference type="InterPro" id="IPR054352">
    <property type="entry name" value="ACT_Aspartokinase"/>
</dbReference>
<keyword evidence="10" id="KW-0457">Lysine biosynthesis</keyword>
<comment type="pathway">
    <text evidence="3 14">Amino-acid biosynthesis; L-threonine biosynthesis; L-threonine from L-aspartate: step 1/5.</text>
</comment>
<dbReference type="PANTHER" id="PTHR21499">
    <property type="entry name" value="ASPARTATE KINASE"/>
    <property type="match status" value="1"/>
</dbReference>
<dbReference type="Proteomes" id="UP000809273">
    <property type="component" value="Unassembled WGS sequence"/>
</dbReference>
<feature type="binding site" evidence="12">
    <location>
        <begin position="209"/>
        <end position="210"/>
    </location>
    <ligand>
        <name>ATP</name>
        <dbReference type="ChEBI" id="CHEBI:30616"/>
    </ligand>
</feature>
<dbReference type="SUPFAM" id="SSF53633">
    <property type="entry name" value="Carbamate kinase-like"/>
    <property type="match status" value="1"/>
</dbReference>
<comment type="catalytic activity">
    <reaction evidence="11 13">
        <text>L-aspartate + ATP = 4-phospho-L-aspartate + ADP</text>
        <dbReference type="Rhea" id="RHEA:23776"/>
        <dbReference type="ChEBI" id="CHEBI:29991"/>
        <dbReference type="ChEBI" id="CHEBI:30616"/>
        <dbReference type="ChEBI" id="CHEBI:57535"/>
        <dbReference type="ChEBI" id="CHEBI:456216"/>
        <dbReference type="EC" id="2.7.2.4"/>
    </reaction>
</comment>
<dbReference type="EMBL" id="JAFGIX010000086">
    <property type="protein sequence ID" value="MBN1574716.1"/>
    <property type="molecule type" value="Genomic_DNA"/>
</dbReference>
<keyword evidence="7 12" id="KW-0547">Nucleotide-binding</keyword>
<dbReference type="InterPro" id="IPR045865">
    <property type="entry name" value="ACT-like_dom_sf"/>
</dbReference>
<evidence type="ECO:0000256" key="12">
    <source>
        <dbReference type="PIRSR" id="PIRSR000726-1"/>
    </source>
</evidence>
<evidence type="ECO:0000256" key="6">
    <source>
        <dbReference type="ARBA" id="ARBA00022679"/>
    </source>
</evidence>
<comment type="similarity">
    <text evidence="4 13">Belongs to the aspartokinase family.</text>
</comment>
<dbReference type="GO" id="GO:0005829">
    <property type="term" value="C:cytosol"/>
    <property type="evidence" value="ECO:0007669"/>
    <property type="project" value="TreeGrafter"/>
</dbReference>
<dbReference type="Pfam" id="PF22468">
    <property type="entry name" value="ACT_9"/>
    <property type="match status" value="1"/>
</dbReference>
<dbReference type="InterPro" id="IPR001341">
    <property type="entry name" value="Asp_kinase"/>
</dbReference>
<dbReference type="InterPro" id="IPR002912">
    <property type="entry name" value="ACT_dom"/>
</dbReference>
<dbReference type="InterPro" id="IPR018042">
    <property type="entry name" value="Aspartate_kinase_CS"/>
</dbReference>
<dbReference type="GO" id="GO:0009089">
    <property type="term" value="P:lysine biosynthetic process via diaminopimelate"/>
    <property type="evidence" value="ECO:0007669"/>
    <property type="project" value="InterPro"/>
</dbReference>
<evidence type="ECO:0000256" key="15">
    <source>
        <dbReference type="SAM" id="Coils"/>
    </source>
</evidence>
<evidence type="ECO:0000259" key="16">
    <source>
        <dbReference type="PROSITE" id="PS51671"/>
    </source>
</evidence>
<dbReference type="CDD" id="cd04923">
    <property type="entry name" value="ACT_AK-LysC-DapG-like_2"/>
    <property type="match status" value="1"/>
</dbReference>
<dbReference type="PIRSF" id="PIRSF000726">
    <property type="entry name" value="Asp_kin"/>
    <property type="match status" value="1"/>
</dbReference>
<dbReference type="Pfam" id="PF00696">
    <property type="entry name" value="AA_kinase"/>
    <property type="match status" value="1"/>
</dbReference>
<feature type="binding site" evidence="12">
    <location>
        <begin position="173"/>
        <end position="174"/>
    </location>
    <ligand>
        <name>ATP</name>
        <dbReference type="ChEBI" id="CHEBI:30616"/>
    </ligand>
</feature>
<name>A0A9D8KH76_9DELT</name>
<sequence length="413" mass="44844">MALIVQKYGGTSVGNEELIKKVAEKVKKRRDDGDDVVVVLSAMAGETDRLIDLAYAFNPNPNEREVDVLISTGEQVTVALLSIALNGMGCPARSFTGSQVKISTDNAYTKARIKEIDRTLIEEELKKGKVIVVTGFQGVDDDGNITTLGRGGSDTSAVALAAALEADLCEICTDVDGVYTTDPNICPKARKIDKISYDEMLEMASLGAKVLQTRSVEFAKKYKVPILVKSTFKEVPGTYVTMEDKDMEEVVVSGIAYNVDECKLTLRSVPDRPGIASKIFGAISEANIIVDMIIQNISAENNADITFTVPKNDLKKSKEILERLKKELNAKEIIADEDIAKVSIIGVGMRSHAGIASKMFQALASENINILMISTSEIKVSCAIERKYTELAVRVLHDVFGLAEGAKAIKEEL</sequence>
<reference evidence="17" key="1">
    <citation type="journal article" date="2021" name="Environ. Microbiol.">
        <title>Genomic characterization of three novel Desulfobacterota classes expand the metabolic and phylogenetic diversity of the phylum.</title>
        <authorList>
            <person name="Murphy C.L."/>
            <person name="Biggerstaff J."/>
            <person name="Eichhorn A."/>
            <person name="Ewing E."/>
            <person name="Shahan R."/>
            <person name="Soriano D."/>
            <person name="Stewart S."/>
            <person name="VanMol K."/>
            <person name="Walker R."/>
            <person name="Walters P."/>
            <person name="Elshahed M.S."/>
            <person name="Youssef N.H."/>
        </authorList>
    </citation>
    <scope>NUCLEOTIDE SEQUENCE</scope>
    <source>
        <strain evidence="17">Zod_Metabat.24</strain>
    </source>
</reference>
<dbReference type="NCBIfam" id="TIGR00656">
    <property type="entry name" value="asp_kin_monofn"/>
    <property type="match status" value="1"/>
</dbReference>
<dbReference type="NCBIfam" id="TIGR00657">
    <property type="entry name" value="asp_kinases"/>
    <property type="match status" value="1"/>
</dbReference>
<keyword evidence="9 12" id="KW-0067">ATP-binding</keyword>
<evidence type="ECO:0000256" key="13">
    <source>
        <dbReference type="RuleBase" id="RU003448"/>
    </source>
</evidence>
<dbReference type="SUPFAM" id="SSF55021">
    <property type="entry name" value="ACT-like"/>
    <property type="match status" value="2"/>
</dbReference>
<evidence type="ECO:0000256" key="5">
    <source>
        <dbReference type="ARBA" id="ARBA00022605"/>
    </source>
</evidence>
<keyword evidence="8 13" id="KW-0418">Kinase</keyword>
<dbReference type="InterPro" id="IPR005260">
    <property type="entry name" value="Asp_kin_monofn"/>
</dbReference>
<keyword evidence="15" id="KW-0175">Coiled coil</keyword>
<comment type="caution">
    <text evidence="17">The sequence shown here is derived from an EMBL/GenBank/DDBJ whole genome shotgun (WGS) entry which is preliminary data.</text>
</comment>
<evidence type="ECO:0000256" key="7">
    <source>
        <dbReference type="ARBA" id="ARBA00022741"/>
    </source>
</evidence>
<dbReference type="GO" id="GO:0009090">
    <property type="term" value="P:homoserine biosynthetic process"/>
    <property type="evidence" value="ECO:0007669"/>
    <property type="project" value="TreeGrafter"/>
</dbReference>
<evidence type="ECO:0000256" key="14">
    <source>
        <dbReference type="RuleBase" id="RU004249"/>
    </source>
</evidence>
<dbReference type="Gene3D" id="3.30.2130.10">
    <property type="entry name" value="VC0802-like"/>
    <property type="match status" value="1"/>
</dbReference>
<reference evidence="17" key="2">
    <citation type="submission" date="2021-01" db="EMBL/GenBank/DDBJ databases">
        <authorList>
            <person name="Hahn C.R."/>
            <person name="Youssef N.H."/>
            <person name="Elshahed M."/>
        </authorList>
    </citation>
    <scope>NUCLEOTIDE SEQUENCE</scope>
    <source>
        <strain evidence="17">Zod_Metabat.24</strain>
    </source>
</reference>
<dbReference type="CDD" id="cd04261">
    <property type="entry name" value="AAK_AKii-LysC-BS"/>
    <property type="match status" value="1"/>
</dbReference>
<accession>A0A9D8KH76</accession>
<comment type="pathway">
    <text evidence="1 14">Amino-acid biosynthesis; L-lysine biosynthesis via DAP pathway; (S)-tetrahydrodipicolinate from L-aspartate: step 1/4.</text>
</comment>
<evidence type="ECO:0000313" key="18">
    <source>
        <dbReference type="Proteomes" id="UP000809273"/>
    </source>
</evidence>
<dbReference type="FunFam" id="3.30.2130.10:FF:000002">
    <property type="entry name" value="Aspartokinase"/>
    <property type="match status" value="1"/>
</dbReference>
<dbReference type="PANTHER" id="PTHR21499:SF3">
    <property type="entry name" value="ASPARTOKINASE"/>
    <property type="match status" value="1"/>
</dbReference>
<evidence type="ECO:0000256" key="4">
    <source>
        <dbReference type="ARBA" id="ARBA00010122"/>
    </source>
</evidence>
<keyword evidence="6 13" id="KW-0808">Transferase</keyword>
<feature type="domain" description="ACT" evidence="16">
    <location>
        <begin position="264"/>
        <end position="347"/>
    </location>
</feature>
<dbReference type="CDD" id="cd04913">
    <property type="entry name" value="ACT_AKii-LysC-BS-like_1"/>
    <property type="match status" value="1"/>
</dbReference>
<evidence type="ECO:0000256" key="9">
    <source>
        <dbReference type="ARBA" id="ARBA00022840"/>
    </source>
</evidence>
<comment type="pathway">
    <text evidence="2 14">Amino-acid biosynthesis; L-methionine biosynthesis via de novo pathway; L-homoserine from L-aspartate: step 1/3.</text>
</comment>
<dbReference type="Pfam" id="PF01842">
    <property type="entry name" value="ACT"/>
    <property type="match status" value="1"/>
</dbReference>
<dbReference type="InterPro" id="IPR041740">
    <property type="entry name" value="AKii-LysC-BS"/>
</dbReference>
<dbReference type="InterPro" id="IPR036393">
    <property type="entry name" value="AceGlu_kinase-like_sf"/>
</dbReference>
<keyword evidence="5 14" id="KW-0028">Amino-acid biosynthesis</keyword>
<organism evidence="17 18">
    <name type="scientific">Candidatus Zymogenus saltonus</name>
    <dbReference type="NCBI Taxonomy" id="2844893"/>
    <lineage>
        <taxon>Bacteria</taxon>
        <taxon>Deltaproteobacteria</taxon>
        <taxon>Candidatus Zymogenia</taxon>
        <taxon>Candidatus Zymogeniales</taxon>
        <taxon>Candidatus Zymogenaceae</taxon>
        <taxon>Candidatus Zymogenus</taxon>
    </lineage>
</organism>
<evidence type="ECO:0000256" key="2">
    <source>
        <dbReference type="ARBA" id="ARBA00004986"/>
    </source>
</evidence>
<dbReference type="EC" id="2.7.2.4" evidence="13"/>
<evidence type="ECO:0000256" key="8">
    <source>
        <dbReference type="ARBA" id="ARBA00022777"/>
    </source>
</evidence>
<dbReference type="NCBIfam" id="NF005154">
    <property type="entry name" value="PRK06635.1-2"/>
    <property type="match status" value="1"/>
</dbReference>
<feature type="binding site" evidence="12">
    <location>
        <position position="74"/>
    </location>
    <ligand>
        <name>substrate</name>
    </ligand>
</feature>
<dbReference type="AlphaFoldDB" id="A0A9D8KH76"/>
<dbReference type="GO" id="GO:0004072">
    <property type="term" value="F:aspartate kinase activity"/>
    <property type="evidence" value="ECO:0007669"/>
    <property type="project" value="UniProtKB-EC"/>
</dbReference>
<dbReference type="Gene3D" id="3.40.1160.10">
    <property type="entry name" value="Acetylglutamate kinase-like"/>
    <property type="match status" value="1"/>
</dbReference>